<keyword evidence="1" id="KW-0460">Magnesium</keyword>
<gene>
    <name evidence="4" type="ORF">GTW09_08000</name>
</gene>
<evidence type="ECO:0000256" key="2">
    <source>
        <dbReference type="SAM" id="Phobius"/>
    </source>
</evidence>
<dbReference type="GO" id="GO:0009395">
    <property type="term" value="P:phospholipid catabolic process"/>
    <property type="evidence" value="ECO:0007669"/>
    <property type="project" value="UniProtKB-KW"/>
</dbReference>
<keyword evidence="1" id="KW-0443">Lipid metabolism</keyword>
<keyword evidence="1" id="KW-0442">Lipid degradation</keyword>
<evidence type="ECO:0000259" key="3">
    <source>
        <dbReference type="Pfam" id="PF04608"/>
    </source>
</evidence>
<feature type="domain" description="YutG/PgpA" evidence="3">
    <location>
        <begin position="18"/>
        <end position="155"/>
    </location>
</feature>
<dbReference type="GO" id="GO:0006655">
    <property type="term" value="P:phosphatidylglycerol biosynthetic process"/>
    <property type="evidence" value="ECO:0007669"/>
    <property type="project" value="UniProtKB-UniPathway"/>
</dbReference>
<dbReference type="PIRSF" id="PIRSF006162">
    <property type="entry name" value="PgpA"/>
    <property type="match status" value="1"/>
</dbReference>
<keyword evidence="1" id="KW-1003">Cell membrane</keyword>
<accession>A0A6L9MTE6</accession>
<keyword evidence="2" id="KW-1133">Transmembrane helix</keyword>
<organism evidence="4 5">
    <name type="scientific">Alteromonas hispanica</name>
    <dbReference type="NCBI Taxonomy" id="315421"/>
    <lineage>
        <taxon>Bacteria</taxon>
        <taxon>Pseudomonadati</taxon>
        <taxon>Pseudomonadota</taxon>
        <taxon>Gammaproteobacteria</taxon>
        <taxon>Alteromonadales</taxon>
        <taxon>Alteromonadaceae</taxon>
        <taxon>Alteromonas/Salinimonas group</taxon>
        <taxon>Alteromonas</taxon>
    </lineage>
</organism>
<comment type="function">
    <text evidence="1">Lipid phosphatase which dephosphorylates phosphatidylglycerophosphate (PGP) to phosphatidylglycerol (PG).</text>
</comment>
<comment type="catalytic activity">
    <reaction evidence="1">
        <text>a 1,2-diacyl-sn-glycero-3-phospho-(1'-sn-glycero-3'-phosphate) + H2O = a 1,2-diacyl-sn-glycero-3-phospho-(1'-sn-glycerol) + phosphate</text>
        <dbReference type="Rhea" id="RHEA:33751"/>
        <dbReference type="ChEBI" id="CHEBI:15377"/>
        <dbReference type="ChEBI" id="CHEBI:43474"/>
        <dbReference type="ChEBI" id="CHEBI:60110"/>
        <dbReference type="ChEBI" id="CHEBI:64716"/>
        <dbReference type="EC" id="3.1.3.27"/>
    </reaction>
</comment>
<feature type="transmembrane region" description="Helical" evidence="2">
    <location>
        <begin position="45"/>
        <end position="68"/>
    </location>
</feature>
<dbReference type="GO" id="GO:0046872">
    <property type="term" value="F:metal ion binding"/>
    <property type="evidence" value="ECO:0007669"/>
    <property type="project" value="UniProtKB-KW"/>
</dbReference>
<feature type="transmembrane region" description="Helical" evidence="2">
    <location>
        <begin position="142"/>
        <end position="165"/>
    </location>
</feature>
<dbReference type="EMBL" id="JAAAWP010000004">
    <property type="protein sequence ID" value="NDW21458.1"/>
    <property type="molecule type" value="Genomic_DNA"/>
</dbReference>
<protein>
    <recommendedName>
        <fullName evidence="1">Phosphatidylglycerophosphatase A</fullName>
        <ecNumber evidence="1">3.1.3.27</ecNumber>
    </recommendedName>
    <alternativeName>
        <fullName evidence="1">Phosphatidylglycerolphosphate phosphatase A</fullName>
    </alternativeName>
</protein>
<dbReference type="PANTHER" id="PTHR36305:SF1">
    <property type="entry name" value="PHOSPHATIDYLGLYCEROPHOSPHATASE A"/>
    <property type="match status" value="1"/>
</dbReference>
<comment type="cofactor">
    <cofactor evidence="1">
        <name>Mg(2+)</name>
        <dbReference type="ChEBI" id="CHEBI:18420"/>
    </cofactor>
</comment>
<name>A0A6L9MTE6_9ALTE</name>
<dbReference type="RefSeq" id="WP_163111473.1">
    <property type="nucleotide sequence ID" value="NZ_JAAAWP010000004.1"/>
</dbReference>
<keyword evidence="1" id="KW-0595">Phospholipid degradation</keyword>
<comment type="pathway">
    <text evidence="1">Phospholipid metabolism; phosphatidylglycerol biosynthesis; phosphatidylglycerol from CDP-diacylglycerol: step 2/2.</text>
</comment>
<evidence type="ECO:0000313" key="4">
    <source>
        <dbReference type="EMBL" id="NDW21458.1"/>
    </source>
</evidence>
<dbReference type="SUPFAM" id="SSF101307">
    <property type="entry name" value="YutG-like"/>
    <property type="match status" value="1"/>
</dbReference>
<feature type="transmembrane region" description="Helical" evidence="2">
    <location>
        <begin position="89"/>
        <end position="113"/>
    </location>
</feature>
<dbReference type="EC" id="3.1.3.27" evidence="1"/>
<dbReference type="Pfam" id="PF04608">
    <property type="entry name" value="PgpA"/>
    <property type="match status" value="1"/>
</dbReference>
<keyword evidence="1" id="KW-0997">Cell inner membrane</keyword>
<dbReference type="GO" id="GO:0005886">
    <property type="term" value="C:plasma membrane"/>
    <property type="evidence" value="ECO:0007669"/>
    <property type="project" value="UniProtKB-SubCell"/>
</dbReference>
<proteinExistence type="predicted"/>
<dbReference type="UniPathway" id="UPA00084">
    <property type="reaction ID" value="UER00504"/>
</dbReference>
<evidence type="ECO:0000256" key="1">
    <source>
        <dbReference type="PIRNR" id="PIRNR006162"/>
    </source>
</evidence>
<dbReference type="InterPro" id="IPR036681">
    <property type="entry name" value="PgpA-like_sf"/>
</dbReference>
<dbReference type="AlphaFoldDB" id="A0A6L9MTE6"/>
<dbReference type="GO" id="GO:0008962">
    <property type="term" value="F:phosphatidylglycerophosphatase activity"/>
    <property type="evidence" value="ECO:0007669"/>
    <property type="project" value="UniProtKB-EC"/>
</dbReference>
<comment type="subcellular location">
    <subcellularLocation>
        <location evidence="1">Cell inner membrane</location>
        <topology evidence="1">Multi-pass membrane protein</topology>
    </subcellularLocation>
</comment>
<dbReference type="InterPro" id="IPR007686">
    <property type="entry name" value="YutG/PgpA"/>
</dbReference>
<comment type="caution">
    <text evidence="4">The sequence shown here is derived from an EMBL/GenBank/DDBJ whole genome shotgun (WGS) entry which is preliminary data.</text>
</comment>
<keyword evidence="1 2" id="KW-0812">Transmembrane</keyword>
<keyword evidence="5" id="KW-1185">Reference proteome</keyword>
<keyword evidence="1" id="KW-0479">Metal-binding</keyword>
<reference evidence="4 5" key="1">
    <citation type="submission" date="2020-01" db="EMBL/GenBank/DDBJ databases">
        <title>Genomes of bacteria type strains.</title>
        <authorList>
            <person name="Chen J."/>
            <person name="Zhu S."/>
            <person name="Yang J."/>
        </authorList>
    </citation>
    <scope>NUCLEOTIDE SEQUENCE [LARGE SCALE GENOMIC DNA]</scope>
    <source>
        <strain evidence="4 5">LMG 22958</strain>
    </source>
</reference>
<keyword evidence="1" id="KW-1208">Phospholipid metabolism</keyword>
<evidence type="ECO:0000313" key="5">
    <source>
        <dbReference type="Proteomes" id="UP000478837"/>
    </source>
</evidence>
<dbReference type="Proteomes" id="UP000478837">
    <property type="component" value="Unassembled WGS sequence"/>
</dbReference>
<dbReference type="InterPro" id="IPR026037">
    <property type="entry name" value="PgpA"/>
</dbReference>
<sequence length="166" mass="17807">MQAEFRARVSMKNPVHFLALGFGSGLVPVMPGTFGSLAAIPLLLLFAQVSTLSFIAITLMASVIGIYLCGKTADDMQVHDHGSIVWDEIAGMFVTLLFLPVTASTLVIGFLLFRVFDILKPWPIGIIDKRLHGGTGIMLDDLLAGAMACGCLHIAINLWPAVLTLL</sequence>
<dbReference type="CDD" id="cd06971">
    <property type="entry name" value="PgpA"/>
    <property type="match status" value="1"/>
</dbReference>
<dbReference type="PANTHER" id="PTHR36305">
    <property type="entry name" value="PHOSPHATIDYLGLYCEROPHOSPHATASE A"/>
    <property type="match status" value="1"/>
</dbReference>
<keyword evidence="1" id="KW-0378">Hydrolase</keyword>
<keyword evidence="1 2" id="KW-0472">Membrane</keyword>